<dbReference type="PANTHER" id="PTHR10182:SF12">
    <property type="entry name" value="OS07G0585100 PROTEIN"/>
    <property type="match status" value="1"/>
</dbReference>
<dbReference type="GO" id="GO:0035556">
    <property type="term" value="P:intracellular signal transduction"/>
    <property type="evidence" value="ECO:0000318"/>
    <property type="project" value="GO_Central"/>
</dbReference>
<dbReference type="Gene3D" id="1.25.10.10">
    <property type="entry name" value="Leucine-rich Repeat Variant"/>
    <property type="match status" value="1"/>
</dbReference>
<gene>
    <name evidence="3" type="ORF">KFL_001440170</name>
</gene>
<dbReference type="Proteomes" id="UP000054558">
    <property type="component" value="Unassembled WGS sequence"/>
</dbReference>
<dbReference type="STRING" id="105231.A0A1Y1I1L2"/>
<feature type="region of interest" description="Disordered" evidence="2">
    <location>
        <begin position="324"/>
        <end position="400"/>
    </location>
</feature>
<feature type="compositionally biased region" description="Basic and acidic residues" evidence="2">
    <location>
        <begin position="382"/>
        <end position="400"/>
    </location>
</feature>
<dbReference type="PANTHER" id="PTHR10182">
    <property type="entry name" value="CALCIUM-BINDING PROTEIN 39-RELATED"/>
    <property type="match status" value="1"/>
</dbReference>
<dbReference type="InterPro" id="IPR011989">
    <property type="entry name" value="ARM-like"/>
</dbReference>
<dbReference type="InterPro" id="IPR013878">
    <property type="entry name" value="Mo25"/>
</dbReference>
<evidence type="ECO:0000256" key="2">
    <source>
        <dbReference type="SAM" id="MobiDB-lite"/>
    </source>
</evidence>
<reference evidence="3 4" key="1">
    <citation type="journal article" date="2014" name="Nat. Commun.">
        <title>Klebsormidium flaccidum genome reveals primary factors for plant terrestrial adaptation.</title>
        <authorList>
            <person name="Hori K."/>
            <person name="Maruyama F."/>
            <person name="Fujisawa T."/>
            <person name="Togashi T."/>
            <person name="Yamamoto N."/>
            <person name="Seo M."/>
            <person name="Sato S."/>
            <person name="Yamada T."/>
            <person name="Mori H."/>
            <person name="Tajima N."/>
            <person name="Moriyama T."/>
            <person name="Ikeuchi M."/>
            <person name="Watanabe M."/>
            <person name="Wada H."/>
            <person name="Kobayashi K."/>
            <person name="Saito M."/>
            <person name="Masuda T."/>
            <person name="Sasaki-Sekimoto Y."/>
            <person name="Mashiguchi K."/>
            <person name="Awai K."/>
            <person name="Shimojima M."/>
            <person name="Masuda S."/>
            <person name="Iwai M."/>
            <person name="Nobusawa T."/>
            <person name="Narise T."/>
            <person name="Kondo S."/>
            <person name="Saito H."/>
            <person name="Sato R."/>
            <person name="Murakawa M."/>
            <person name="Ihara Y."/>
            <person name="Oshima-Yamada Y."/>
            <person name="Ohtaka K."/>
            <person name="Satoh M."/>
            <person name="Sonobe K."/>
            <person name="Ishii M."/>
            <person name="Ohtani R."/>
            <person name="Kanamori-Sato M."/>
            <person name="Honoki R."/>
            <person name="Miyazaki D."/>
            <person name="Mochizuki H."/>
            <person name="Umetsu J."/>
            <person name="Higashi K."/>
            <person name="Shibata D."/>
            <person name="Kamiya Y."/>
            <person name="Sato N."/>
            <person name="Nakamura Y."/>
            <person name="Tabata S."/>
            <person name="Ida S."/>
            <person name="Kurokawa K."/>
            <person name="Ohta H."/>
        </authorList>
    </citation>
    <scope>NUCLEOTIDE SEQUENCE [LARGE SCALE GENOMIC DNA]</scope>
    <source>
        <strain evidence="3 4">NIES-2285</strain>
    </source>
</reference>
<dbReference type="SUPFAM" id="SSF48371">
    <property type="entry name" value="ARM repeat"/>
    <property type="match status" value="1"/>
</dbReference>
<sequence>MLRSSSKHSGFTAKLFKSKVKTPEDLVHATSHGLAQLQARGADPKVLEELEEHLERMKVILYGEGEAEPDVAASGALTVAATQEDFLRLLLSSFPHFSFEGRKDVGMIVTNLLRQQVGQNRFLVAEYLEGNRDLIDLVIVGCSSSTIDVALTWGSIIREIARHQSLARYILASPAFFQLFTYIELPAFEIASDAFATLKELLTRHRSLVVDFLAANYAVFWEHYDSLLASPNYLTRRQSVKLLGELLADKALMPVLQPYLDDPANLKLVMTLLKDPNKSIQLEAFQVFKVFVANPEKAAAIMDILASNQAKLLKFLETLKPDKDDQQLTEDKNQVRKEIEALQPRTSRRGSQESLGGSRRESMGDMAPGSSRRGSSEQVVSEEQHERLASELDRVQVREG</sequence>
<evidence type="ECO:0000313" key="4">
    <source>
        <dbReference type="Proteomes" id="UP000054558"/>
    </source>
</evidence>
<protein>
    <submittedName>
        <fullName evidence="3">Mo25 family protein</fullName>
    </submittedName>
</protein>
<dbReference type="AlphaFoldDB" id="A0A1Y1I1L2"/>
<dbReference type="Pfam" id="PF08569">
    <property type="entry name" value="Mo25"/>
    <property type="match status" value="1"/>
</dbReference>
<evidence type="ECO:0000256" key="1">
    <source>
        <dbReference type="ARBA" id="ARBA00011012"/>
    </source>
</evidence>
<comment type="similarity">
    <text evidence="1">Belongs to the Mo25 family.</text>
</comment>
<feature type="compositionally biased region" description="Low complexity" evidence="2">
    <location>
        <begin position="369"/>
        <end position="381"/>
    </location>
</feature>
<organism evidence="3 4">
    <name type="scientific">Klebsormidium nitens</name>
    <name type="common">Green alga</name>
    <name type="synonym">Ulothrix nitens</name>
    <dbReference type="NCBI Taxonomy" id="105231"/>
    <lineage>
        <taxon>Eukaryota</taxon>
        <taxon>Viridiplantae</taxon>
        <taxon>Streptophyta</taxon>
        <taxon>Klebsormidiophyceae</taxon>
        <taxon>Klebsormidiales</taxon>
        <taxon>Klebsormidiaceae</taxon>
        <taxon>Klebsormidium</taxon>
    </lineage>
</organism>
<dbReference type="GO" id="GO:0043539">
    <property type="term" value="F:protein serine/threonine kinase activator activity"/>
    <property type="evidence" value="ECO:0000318"/>
    <property type="project" value="GO_Central"/>
</dbReference>
<name>A0A1Y1I1L2_KLENI</name>
<evidence type="ECO:0000313" key="3">
    <source>
        <dbReference type="EMBL" id="GAQ83329.1"/>
    </source>
</evidence>
<dbReference type="OrthoDB" id="609103at2759"/>
<keyword evidence="4" id="KW-1185">Reference proteome</keyword>
<proteinExistence type="inferred from homology"/>
<dbReference type="InterPro" id="IPR016024">
    <property type="entry name" value="ARM-type_fold"/>
</dbReference>
<feature type="compositionally biased region" description="Basic and acidic residues" evidence="2">
    <location>
        <begin position="324"/>
        <end position="340"/>
    </location>
</feature>
<accession>A0A1Y1I1L2</accession>
<dbReference type="EMBL" id="DF237093">
    <property type="protein sequence ID" value="GAQ83329.1"/>
    <property type="molecule type" value="Genomic_DNA"/>
</dbReference>
<dbReference type="OMA" id="IDHDHEL"/>